<dbReference type="AlphaFoldDB" id="X0VTM7"/>
<reference evidence="1" key="1">
    <citation type="journal article" date="2014" name="Front. Microbiol.">
        <title>High frequency of phylogenetically diverse reductive dehalogenase-homologous genes in deep subseafloor sedimentary metagenomes.</title>
        <authorList>
            <person name="Kawai M."/>
            <person name="Futagami T."/>
            <person name="Toyoda A."/>
            <person name="Takaki Y."/>
            <person name="Nishi S."/>
            <person name="Hori S."/>
            <person name="Arai W."/>
            <person name="Tsubouchi T."/>
            <person name="Morono Y."/>
            <person name="Uchiyama I."/>
            <person name="Ito T."/>
            <person name="Fujiyama A."/>
            <person name="Inagaki F."/>
            <person name="Takami H."/>
        </authorList>
    </citation>
    <scope>NUCLEOTIDE SEQUENCE</scope>
    <source>
        <strain evidence="1">Expedition CK06-06</strain>
    </source>
</reference>
<dbReference type="EMBL" id="BARS01021464">
    <property type="protein sequence ID" value="GAG03896.1"/>
    <property type="molecule type" value="Genomic_DNA"/>
</dbReference>
<gene>
    <name evidence="1" type="ORF">S01H1_34468</name>
</gene>
<proteinExistence type="predicted"/>
<sequence>AYGNKQLFNLEKNDFVSGKLERELVSLSSWKFLLI</sequence>
<evidence type="ECO:0000313" key="1">
    <source>
        <dbReference type="EMBL" id="GAG03896.1"/>
    </source>
</evidence>
<organism evidence="1">
    <name type="scientific">marine sediment metagenome</name>
    <dbReference type="NCBI Taxonomy" id="412755"/>
    <lineage>
        <taxon>unclassified sequences</taxon>
        <taxon>metagenomes</taxon>
        <taxon>ecological metagenomes</taxon>
    </lineage>
</organism>
<feature type="non-terminal residue" evidence="1">
    <location>
        <position position="1"/>
    </location>
</feature>
<accession>X0VTM7</accession>
<comment type="caution">
    <text evidence="1">The sequence shown here is derived from an EMBL/GenBank/DDBJ whole genome shotgun (WGS) entry which is preliminary data.</text>
</comment>
<name>X0VTM7_9ZZZZ</name>
<protein>
    <submittedName>
        <fullName evidence="1">Uncharacterized protein</fullName>
    </submittedName>
</protein>